<reference evidence="4 5" key="2">
    <citation type="submission" date="2018-11" db="EMBL/GenBank/DDBJ databases">
        <authorList>
            <consortium name="Pathogen Informatics"/>
        </authorList>
    </citation>
    <scope>NUCLEOTIDE SEQUENCE [LARGE SCALE GENOMIC DNA]</scope>
    <source>
        <strain evidence="4">Dakar</strain>
        <strain evidence="5">Dakar, Senegal</strain>
    </source>
</reference>
<dbReference type="GO" id="GO:0008270">
    <property type="term" value="F:zinc ion binding"/>
    <property type="evidence" value="ECO:0007669"/>
    <property type="project" value="UniProtKB-KW"/>
</dbReference>
<evidence type="ECO:0000256" key="2">
    <source>
        <dbReference type="SAM" id="Coils"/>
    </source>
</evidence>
<proteinExistence type="predicted"/>
<dbReference type="Proteomes" id="UP000279833">
    <property type="component" value="Unassembled WGS sequence"/>
</dbReference>
<dbReference type="PROSITE" id="PS50966">
    <property type="entry name" value="ZF_SWIM"/>
    <property type="match status" value="1"/>
</dbReference>
<keyword evidence="1" id="KW-0479">Metal-binding</keyword>
<reference evidence="6" key="1">
    <citation type="submission" date="2016-06" db="UniProtKB">
        <authorList>
            <consortium name="WormBaseParasite"/>
        </authorList>
    </citation>
    <scope>IDENTIFICATION</scope>
</reference>
<dbReference type="EMBL" id="UZAK01042005">
    <property type="protein sequence ID" value="VDP68126.1"/>
    <property type="molecule type" value="Genomic_DNA"/>
</dbReference>
<accession>A0A183KVP2</accession>
<evidence type="ECO:0000313" key="5">
    <source>
        <dbReference type="Proteomes" id="UP000279833"/>
    </source>
</evidence>
<evidence type="ECO:0000313" key="4">
    <source>
        <dbReference type="EMBL" id="VDP68126.1"/>
    </source>
</evidence>
<sequence length="633" mass="73756">MHKVNRRTPVLRSIFSVLLRTGYWMETRFQKYTPDCRNKTIIGREPQIRRLQERLTPAACQLLKRHLRTPVTEVVMSVDLFTAVDATGIYTVSRNTINCSCSFYIENGMPCHHILAYCTHSNTEVNTQSICDRWLQSDSNVTIIAIDNYFPIQLQQASVKKSLYDLVRQMSEEQCSLVYNSAYQVVHGIMPPTSLNLSAATELYTKAITSTHVLVPFIQQNSVTNYQGDTDLDETFKFMERDINTEEHAHYNRLCGICHLAQPPHETADEAAWVFCPCEAMFHWFYAYDPSPHYINTENMDEFKSIPNLLADEDIETVCNQVDHKDNFNEISKSIPLNSEQPLSTCVEESVQDYNHQTMNKLKNENTTLRKRLTQLLQLLHLQDIKLQNAINHCSTTQNPDIQSTLAGLRANMELLQRRLNGKDESLARVNELLKQAYEANEKSNDRHNQEIAILQNKLQNKMEEQLLQLAQNVESVGRNEISNVHLMELKKRLYELEESLNEQNQAVFRQAEQTKVIRQECDLWQLKYNQLQTKTETMKANMENLHREETIKLTSQIEQLQKELDKSNVKLNEYNNEVKRWKAEANKSPSVMQRQLAERLRTDLLEKDKQIRVRGINRFILFILGWREKIIS</sequence>
<protein>
    <submittedName>
        <fullName evidence="6">SWIM-type domain-containing protein</fullName>
    </submittedName>
</protein>
<dbReference type="WBParaSite" id="SCUD_0001913801-mRNA-1">
    <property type="protein sequence ID" value="SCUD_0001913801-mRNA-1"/>
    <property type="gene ID" value="SCUD_0001913801"/>
</dbReference>
<keyword evidence="2" id="KW-0175">Coiled coil</keyword>
<dbReference type="InterPro" id="IPR007527">
    <property type="entry name" value="Znf_SWIM"/>
</dbReference>
<keyword evidence="5" id="KW-1185">Reference proteome</keyword>
<keyword evidence="1" id="KW-0862">Zinc</keyword>
<name>A0A183KVP2_9TREM</name>
<feature type="domain" description="SWIM-type" evidence="3">
    <location>
        <begin position="90"/>
        <end position="122"/>
    </location>
</feature>
<dbReference type="Pfam" id="PF04434">
    <property type="entry name" value="SWIM"/>
    <property type="match status" value="1"/>
</dbReference>
<evidence type="ECO:0000313" key="6">
    <source>
        <dbReference type="WBParaSite" id="SCUD_0001913801-mRNA-1"/>
    </source>
</evidence>
<keyword evidence="1" id="KW-0863">Zinc-finger</keyword>
<dbReference type="AlphaFoldDB" id="A0A183KVP2"/>
<organism evidence="6">
    <name type="scientific">Schistosoma curassoni</name>
    <dbReference type="NCBI Taxonomy" id="6186"/>
    <lineage>
        <taxon>Eukaryota</taxon>
        <taxon>Metazoa</taxon>
        <taxon>Spiralia</taxon>
        <taxon>Lophotrochozoa</taxon>
        <taxon>Platyhelminthes</taxon>
        <taxon>Trematoda</taxon>
        <taxon>Digenea</taxon>
        <taxon>Strigeidida</taxon>
        <taxon>Schistosomatoidea</taxon>
        <taxon>Schistosomatidae</taxon>
        <taxon>Schistosoma</taxon>
    </lineage>
</organism>
<evidence type="ECO:0000256" key="1">
    <source>
        <dbReference type="PROSITE-ProRule" id="PRU00325"/>
    </source>
</evidence>
<gene>
    <name evidence="4" type="ORF">SCUD_LOCUS19135</name>
</gene>
<evidence type="ECO:0000259" key="3">
    <source>
        <dbReference type="PROSITE" id="PS50966"/>
    </source>
</evidence>
<dbReference type="STRING" id="6186.A0A183KVP2"/>
<feature type="coiled-coil region" evidence="2">
    <location>
        <begin position="406"/>
        <end position="585"/>
    </location>
</feature>